<dbReference type="InterPro" id="IPR017452">
    <property type="entry name" value="GPCR_Rhodpsn_7TM"/>
</dbReference>
<comment type="subcellular location">
    <subcellularLocation>
        <location evidence="1">Membrane</location>
        <topology evidence="1">Multi-pass membrane protein</topology>
    </subcellularLocation>
</comment>
<keyword evidence="4 11" id="KW-1133">Transmembrane helix</keyword>
<sequence>MAFESTLLNNNNINYSQSIISSSTLSSIRDSIRIPDLISSSIDIISSISSSTATTIPTENINQTIIINNDDDENGPRNYATYEELELLDKNWQIMIIFLYTLTAALALFGNILAICVLLFGKRSSKELRIFLVNLSMSDIMMALFSIPFTYMDFMLGRWIFAPAFCPIVQQMQMTCVFVSVYTLTAIGIDRYMAIIYPLYSQRYNRSFGPVTISIIWLFGFLLGLFQWNNTKATPFLIANETNYDCKEISSDHSQFFTIIIFIITFALPMSILSFTYASIGVKIFRHSAPGNVDVVRDRAQHASKVKIMKMLVTIVILFVVCWLPLHILNLFIYFARDLMVNVYNSQIGFTIYVTIAFTAHWFSMANSFVNPIIYCFMSENFRADLRDLFAECLYRMNLIINPIHSDHRCRRRHHHHHRRRRGHFFAGNQNQNDNNNNNDKNNKKHHHCDNVDDDDNEHDGDTRQRSTTIMKIMNKLSNQAQKIQIVISIIM</sequence>
<evidence type="ECO:0000256" key="4">
    <source>
        <dbReference type="ARBA" id="ARBA00022989"/>
    </source>
</evidence>
<dbReference type="InterPro" id="IPR000276">
    <property type="entry name" value="GPCR_Rhodpsn"/>
</dbReference>
<gene>
    <name evidence="13" type="ORF">DERF_009459</name>
</gene>
<organism evidence="13 14">
    <name type="scientific">Dermatophagoides farinae</name>
    <name type="common">American house dust mite</name>
    <dbReference type="NCBI Taxonomy" id="6954"/>
    <lineage>
        <taxon>Eukaryota</taxon>
        <taxon>Metazoa</taxon>
        <taxon>Ecdysozoa</taxon>
        <taxon>Arthropoda</taxon>
        <taxon>Chelicerata</taxon>
        <taxon>Arachnida</taxon>
        <taxon>Acari</taxon>
        <taxon>Acariformes</taxon>
        <taxon>Sarcoptiformes</taxon>
        <taxon>Astigmata</taxon>
        <taxon>Psoroptidia</taxon>
        <taxon>Analgoidea</taxon>
        <taxon>Pyroglyphidae</taxon>
        <taxon>Dermatophagoidinae</taxon>
        <taxon>Dermatophagoides</taxon>
    </lineage>
</organism>
<keyword evidence="5 9" id="KW-0297">G-protein coupled receptor</keyword>
<feature type="transmembrane region" description="Helical" evidence="11">
    <location>
        <begin position="311"/>
        <end position="336"/>
    </location>
</feature>
<dbReference type="GO" id="GO:0004930">
    <property type="term" value="F:G protein-coupled receptor activity"/>
    <property type="evidence" value="ECO:0007669"/>
    <property type="project" value="UniProtKB-KW"/>
</dbReference>
<dbReference type="PANTHER" id="PTHR45695:SF9">
    <property type="entry name" value="LEUCOKININ RECEPTOR"/>
    <property type="match status" value="1"/>
</dbReference>
<dbReference type="Pfam" id="PF00001">
    <property type="entry name" value="7tm_1"/>
    <property type="match status" value="1"/>
</dbReference>
<reference evidence="13" key="1">
    <citation type="submission" date="2013-05" db="EMBL/GenBank/DDBJ databases">
        <authorList>
            <person name="Yim A.K.Y."/>
            <person name="Chan T.F."/>
            <person name="Ji K.M."/>
            <person name="Liu X.Y."/>
            <person name="Zhou J.W."/>
            <person name="Li R.Q."/>
            <person name="Yang K.Y."/>
            <person name="Li J."/>
            <person name="Li M."/>
            <person name="Law P.T.W."/>
            <person name="Wu Y.L."/>
            <person name="Cai Z.L."/>
            <person name="Qin H."/>
            <person name="Bao Y."/>
            <person name="Leung R.K.K."/>
            <person name="Ng P.K.S."/>
            <person name="Zou J."/>
            <person name="Zhong X.J."/>
            <person name="Ran P.X."/>
            <person name="Zhong N.S."/>
            <person name="Liu Z.G."/>
            <person name="Tsui S.K.W."/>
        </authorList>
    </citation>
    <scope>NUCLEOTIDE SEQUENCE</scope>
    <source>
        <strain evidence="13">Derf</strain>
        <tissue evidence="13">Whole organism</tissue>
    </source>
</reference>
<evidence type="ECO:0000256" key="9">
    <source>
        <dbReference type="RuleBase" id="RU000688"/>
    </source>
</evidence>
<evidence type="ECO:0000256" key="1">
    <source>
        <dbReference type="ARBA" id="ARBA00004141"/>
    </source>
</evidence>
<feature type="transmembrane region" description="Helical" evidence="11">
    <location>
        <begin position="348"/>
        <end position="377"/>
    </location>
</feature>
<comment type="similarity">
    <text evidence="2 9">Belongs to the G-protein coupled receptor 1 family.</text>
</comment>
<evidence type="ECO:0000256" key="5">
    <source>
        <dbReference type="ARBA" id="ARBA00023040"/>
    </source>
</evidence>
<protein>
    <recommendedName>
        <fullName evidence="12">G-protein coupled receptors family 1 profile domain-containing protein</fullName>
    </recommendedName>
</protein>
<evidence type="ECO:0000313" key="13">
    <source>
        <dbReference type="EMBL" id="KAH9510972.1"/>
    </source>
</evidence>
<dbReference type="Gene3D" id="1.20.1070.10">
    <property type="entry name" value="Rhodopsin 7-helix transmembrane proteins"/>
    <property type="match status" value="1"/>
</dbReference>
<feature type="compositionally biased region" description="Low complexity" evidence="10">
    <location>
        <begin position="429"/>
        <end position="440"/>
    </location>
</feature>
<feature type="transmembrane region" description="Helical" evidence="11">
    <location>
        <begin position="132"/>
        <end position="151"/>
    </location>
</feature>
<evidence type="ECO:0000313" key="14">
    <source>
        <dbReference type="Proteomes" id="UP000790347"/>
    </source>
</evidence>
<dbReference type="AlphaFoldDB" id="A0A922HY06"/>
<name>A0A922HY06_DERFA</name>
<keyword evidence="7 9" id="KW-0675">Receptor</keyword>
<feature type="transmembrane region" description="Helical" evidence="11">
    <location>
        <begin position="210"/>
        <end position="228"/>
    </location>
</feature>
<dbReference type="PROSITE" id="PS50262">
    <property type="entry name" value="G_PROTEIN_RECEP_F1_2"/>
    <property type="match status" value="1"/>
</dbReference>
<accession>A0A922HY06</accession>
<proteinExistence type="inferred from homology"/>
<evidence type="ECO:0000256" key="6">
    <source>
        <dbReference type="ARBA" id="ARBA00023136"/>
    </source>
</evidence>
<evidence type="ECO:0000259" key="12">
    <source>
        <dbReference type="PROSITE" id="PS50262"/>
    </source>
</evidence>
<dbReference type="PANTHER" id="PTHR45695">
    <property type="entry name" value="LEUCOKININ RECEPTOR-RELATED"/>
    <property type="match status" value="1"/>
</dbReference>
<feature type="domain" description="G-protein coupled receptors family 1 profile" evidence="12">
    <location>
        <begin position="110"/>
        <end position="375"/>
    </location>
</feature>
<evidence type="ECO:0000256" key="3">
    <source>
        <dbReference type="ARBA" id="ARBA00022692"/>
    </source>
</evidence>
<feature type="transmembrane region" description="Helical" evidence="11">
    <location>
        <begin position="92"/>
        <end position="120"/>
    </location>
</feature>
<dbReference type="GO" id="GO:0005886">
    <property type="term" value="C:plasma membrane"/>
    <property type="evidence" value="ECO:0007669"/>
    <property type="project" value="TreeGrafter"/>
</dbReference>
<keyword evidence="8 9" id="KW-0807">Transducer</keyword>
<evidence type="ECO:0000256" key="11">
    <source>
        <dbReference type="SAM" id="Phobius"/>
    </source>
</evidence>
<reference evidence="13" key="2">
    <citation type="journal article" date="2022" name="Res Sq">
        <title>Comparative Genomics Reveals Insights into the Divergent Evolution of Astigmatic Mites and Household Pest Adaptations.</title>
        <authorList>
            <person name="Xiong Q."/>
            <person name="Wan A.T.-Y."/>
            <person name="Liu X.-Y."/>
            <person name="Fung C.S.-H."/>
            <person name="Xiao X."/>
            <person name="Malainual N."/>
            <person name="Hou J."/>
            <person name="Wang L."/>
            <person name="Wang M."/>
            <person name="Yang K."/>
            <person name="Cui Y."/>
            <person name="Leung E."/>
            <person name="Nong W."/>
            <person name="Shin S.-K."/>
            <person name="Au S."/>
            <person name="Jeong K.Y."/>
            <person name="Chew F.T."/>
            <person name="Hui J."/>
            <person name="Leung T.F."/>
            <person name="Tungtrongchitr A."/>
            <person name="Zhong N."/>
            <person name="Liu Z."/>
            <person name="Tsui S."/>
        </authorList>
    </citation>
    <scope>NUCLEOTIDE SEQUENCE</scope>
    <source>
        <strain evidence="13">Derf</strain>
        <tissue evidence="13">Whole organism</tissue>
    </source>
</reference>
<evidence type="ECO:0000256" key="8">
    <source>
        <dbReference type="ARBA" id="ARBA00023224"/>
    </source>
</evidence>
<evidence type="ECO:0000256" key="2">
    <source>
        <dbReference type="ARBA" id="ARBA00010663"/>
    </source>
</evidence>
<evidence type="ECO:0000256" key="7">
    <source>
        <dbReference type="ARBA" id="ARBA00023170"/>
    </source>
</evidence>
<keyword evidence="6 11" id="KW-0472">Membrane</keyword>
<dbReference type="SUPFAM" id="SSF81321">
    <property type="entry name" value="Family A G protein-coupled receptor-like"/>
    <property type="match status" value="1"/>
</dbReference>
<feature type="transmembrane region" description="Helical" evidence="11">
    <location>
        <begin position="256"/>
        <end position="278"/>
    </location>
</feature>
<dbReference type="Proteomes" id="UP000790347">
    <property type="component" value="Unassembled WGS sequence"/>
</dbReference>
<evidence type="ECO:0000256" key="10">
    <source>
        <dbReference type="SAM" id="MobiDB-lite"/>
    </source>
</evidence>
<comment type="caution">
    <text evidence="13">The sequence shown here is derived from an EMBL/GenBank/DDBJ whole genome shotgun (WGS) entry which is preliminary data.</text>
</comment>
<dbReference type="PRINTS" id="PR00237">
    <property type="entry name" value="GPCRRHODOPSN"/>
</dbReference>
<keyword evidence="3 9" id="KW-0812">Transmembrane</keyword>
<feature type="region of interest" description="Disordered" evidence="10">
    <location>
        <begin position="419"/>
        <end position="464"/>
    </location>
</feature>
<keyword evidence="14" id="KW-1185">Reference proteome</keyword>
<dbReference type="PROSITE" id="PS00237">
    <property type="entry name" value="G_PROTEIN_RECEP_F1_1"/>
    <property type="match status" value="1"/>
</dbReference>
<dbReference type="EMBL" id="ASGP02000004">
    <property type="protein sequence ID" value="KAH9510972.1"/>
    <property type="molecule type" value="Genomic_DNA"/>
</dbReference>
<feature type="transmembrane region" description="Helical" evidence="11">
    <location>
        <begin position="171"/>
        <end position="189"/>
    </location>
</feature>